<sequence>MNDFGNNSFSDQIENSVENQVDEQIEIDSNTNDKDLTEDLINRIQNSSFEESFDFTVEEKRLYYGSDLSTKEASLLIILFFNHFDLSSFAQQKLLELIRMLLPISNDLPKTINKLKNLRDSIKNKLVYGIWFGSKKPTSDILFSNLIEEIETINSNGIKFNRNFRAYNFSIKIYGILCDTPAKSMVLNMNQFNGYFGYAYCLNPGDYKNIYKKMTYSQKDYSLRSKETFEFDSQIGTEKLLENGIKGKIAISKKLHLPNSIPIDYMHLVCLGIFKSILNNWFDSSNHKEDFYIGKQSIKKKLESE</sequence>
<dbReference type="PANTHER" id="PTHR46579:SF1">
    <property type="entry name" value="F5_8 TYPE C DOMAIN-CONTAINING PROTEIN"/>
    <property type="match status" value="1"/>
</dbReference>
<reference evidence="1 2" key="1">
    <citation type="journal article" date="2018" name="Sci. Rep.">
        <title>Genomic signatures of local adaptation to the degree of environmental predictability in rotifers.</title>
        <authorList>
            <person name="Franch-Gras L."/>
            <person name="Hahn C."/>
            <person name="Garcia-Roger E.M."/>
            <person name="Carmona M.J."/>
            <person name="Serra M."/>
            <person name="Gomez A."/>
        </authorList>
    </citation>
    <scope>NUCLEOTIDE SEQUENCE [LARGE SCALE GENOMIC DNA]</scope>
    <source>
        <strain evidence="1">HYR1</strain>
    </source>
</reference>
<evidence type="ECO:0000313" key="2">
    <source>
        <dbReference type="Proteomes" id="UP000276133"/>
    </source>
</evidence>
<feature type="non-terminal residue" evidence="1">
    <location>
        <position position="305"/>
    </location>
</feature>
<dbReference type="PANTHER" id="PTHR46579">
    <property type="entry name" value="F5/8 TYPE C DOMAIN-CONTAINING PROTEIN-RELATED"/>
    <property type="match status" value="1"/>
</dbReference>
<proteinExistence type="predicted"/>
<dbReference type="STRING" id="10195.A0A3M7RCV7"/>
<dbReference type="OrthoDB" id="6359149at2759"/>
<name>A0A3M7RCV7_BRAPC</name>
<dbReference type="EMBL" id="REGN01003733">
    <property type="protein sequence ID" value="RNA21088.1"/>
    <property type="molecule type" value="Genomic_DNA"/>
</dbReference>
<gene>
    <name evidence="1" type="ORF">BpHYR1_019043</name>
</gene>
<dbReference type="AlphaFoldDB" id="A0A3M7RCV7"/>
<evidence type="ECO:0000313" key="1">
    <source>
        <dbReference type="EMBL" id="RNA21088.1"/>
    </source>
</evidence>
<accession>A0A3M7RCV7</accession>
<keyword evidence="2" id="KW-1185">Reference proteome</keyword>
<comment type="caution">
    <text evidence="1">The sequence shown here is derived from an EMBL/GenBank/DDBJ whole genome shotgun (WGS) entry which is preliminary data.</text>
</comment>
<organism evidence="1 2">
    <name type="scientific">Brachionus plicatilis</name>
    <name type="common">Marine rotifer</name>
    <name type="synonym">Brachionus muelleri</name>
    <dbReference type="NCBI Taxonomy" id="10195"/>
    <lineage>
        <taxon>Eukaryota</taxon>
        <taxon>Metazoa</taxon>
        <taxon>Spiralia</taxon>
        <taxon>Gnathifera</taxon>
        <taxon>Rotifera</taxon>
        <taxon>Eurotatoria</taxon>
        <taxon>Monogononta</taxon>
        <taxon>Pseudotrocha</taxon>
        <taxon>Ploima</taxon>
        <taxon>Brachionidae</taxon>
        <taxon>Brachionus</taxon>
    </lineage>
</organism>
<dbReference type="Proteomes" id="UP000276133">
    <property type="component" value="Unassembled WGS sequence"/>
</dbReference>
<protein>
    <submittedName>
        <fullName evidence="1">Uncharacterized protein</fullName>
    </submittedName>
</protein>